<accession>A0A8H4LKN9</accession>
<comment type="caution">
    <text evidence="4">The sequence shown here is derived from an EMBL/GenBank/DDBJ whole genome shotgun (WGS) entry which is preliminary data.</text>
</comment>
<dbReference type="OrthoDB" id="5232836at2759"/>
<protein>
    <recommendedName>
        <fullName evidence="3">Zn(2)-C6 fungal-type domain-containing protein</fullName>
    </recommendedName>
</protein>
<gene>
    <name evidence="4" type="ORF">FALBO_3491</name>
</gene>
<dbReference type="InterPro" id="IPR001138">
    <property type="entry name" value="Zn2Cys6_DnaBD"/>
</dbReference>
<dbReference type="GO" id="GO:0008270">
    <property type="term" value="F:zinc ion binding"/>
    <property type="evidence" value="ECO:0007669"/>
    <property type="project" value="InterPro"/>
</dbReference>
<organism evidence="4 5">
    <name type="scientific">Fusarium albosuccineum</name>
    <dbReference type="NCBI Taxonomy" id="1237068"/>
    <lineage>
        <taxon>Eukaryota</taxon>
        <taxon>Fungi</taxon>
        <taxon>Dikarya</taxon>
        <taxon>Ascomycota</taxon>
        <taxon>Pezizomycotina</taxon>
        <taxon>Sordariomycetes</taxon>
        <taxon>Hypocreomycetidae</taxon>
        <taxon>Hypocreales</taxon>
        <taxon>Nectriaceae</taxon>
        <taxon>Fusarium</taxon>
        <taxon>Fusarium decemcellulare species complex</taxon>
    </lineage>
</organism>
<dbReference type="GO" id="GO:0000981">
    <property type="term" value="F:DNA-binding transcription factor activity, RNA polymerase II-specific"/>
    <property type="evidence" value="ECO:0007669"/>
    <property type="project" value="InterPro"/>
</dbReference>
<evidence type="ECO:0000313" key="5">
    <source>
        <dbReference type="Proteomes" id="UP000554235"/>
    </source>
</evidence>
<dbReference type="EMBL" id="JAADYS010000452">
    <property type="protein sequence ID" value="KAF4469624.1"/>
    <property type="molecule type" value="Genomic_DNA"/>
</dbReference>
<keyword evidence="1" id="KW-0539">Nucleus</keyword>
<feature type="domain" description="Zn(2)-C6 fungal-type" evidence="3">
    <location>
        <begin position="513"/>
        <end position="542"/>
    </location>
</feature>
<feature type="compositionally biased region" description="Low complexity" evidence="2">
    <location>
        <begin position="29"/>
        <end position="40"/>
    </location>
</feature>
<proteinExistence type="predicted"/>
<feature type="compositionally biased region" description="Acidic residues" evidence="2">
    <location>
        <begin position="1"/>
        <end position="12"/>
    </location>
</feature>
<feature type="region of interest" description="Disordered" evidence="2">
    <location>
        <begin position="1"/>
        <end position="54"/>
    </location>
</feature>
<evidence type="ECO:0000256" key="1">
    <source>
        <dbReference type="ARBA" id="ARBA00023242"/>
    </source>
</evidence>
<evidence type="ECO:0000256" key="2">
    <source>
        <dbReference type="SAM" id="MobiDB-lite"/>
    </source>
</evidence>
<evidence type="ECO:0000259" key="3">
    <source>
        <dbReference type="PROSITE" id="PS50048"/>
    </source>
</evidence>
<feature type="compositionally biased region" description="Low complexity" evidence="2">
    <location>
        <begin position="89"/>
        <end position="108"/>
    </location>
</feature>
<feature type="compositionally biased region" description="Polar residues" evidence="2">
    <location>
        <begin position="717"/>
        <end position="745"/>
    </location>
</feature>
<keyword evidence="5" id="KW-1185">Reference proteome</keyword>
<name>A0A8H4LKN9_9HYPO</name>
<dbReference type="Proteomes" id="UP000554235">
    <property type="component" value="Unassembled WGS sequence"/>
</dbReference>
<dbReference type="PROSITE" id="PS50048">
    <property type="entry name" value="ZN2_CY6_FUNGAL_2"/>
    <property type="match status" value="1"/>
</dbReference>
<reference evidence="4 5" key="1">
    <citation type="submission" date="2020-01" db="EMBL/GenBank/DDBJ databases">
        <title>Identification and distribution of gene clusters putatively required for synthesis of sphingolipid metabolism inhibitors in phylogenetically diverse species of the filamentous fungus Fusarium.</title>
        <authorList>
            <person name="Kim H.-S."/>
            <person name="Busman M."/>
            <person name="Brown D.W."/>
            <person name="Divon H."/>
            <person name="Uhlig S."/>
            <person name="Proctor R.H."/>
        </authorList>
    </citation>
    <scope>NUCLEOTIDE SEQUENCE [LARGE SCALE GENOMIC DNA]</scope>
    <source>
        <strain evidence="4 5">NRRL 20459</strain>
    </source>
</reference>
<dbReference type="AlphaFoldDB" id="A0A8H4LKN9"/>
<feature type="region of interest" description="Disordered" evidence="2">
    <location>
        <begin position="89"/>
        <end position="114"/>
    </location>
</feature>
<feature type="region of interest" description="Disordered" evidence="2">
    <location>
        <begin position="688"/>
        <end position="765"/>
    </location>
</feature>
<sequence length="1252" mass="137304">MDYSFDNDDDTEQQGQADNSNAPPPPAASNPRPSSYNYPPFMTQGLPVDPSMYANNPSNDPYSNSAAVGFAAFFPAAAAAAAAGAQGSAGPAIRASPASGAVPGPSSGNLQIFNTQAGNPPGFQTFNPQGFNAQASNPQTINPQNLQNPNIQAGNAQAGANQTIPNIRTSGVRKRKAPAGGQNNNATGDGGIPSTKTLTKRQRVALGPTRTGPCDFCANHPVGQQMYAQNRVCDYAEIQGNGKLVNMIQCQNCADYRSQNPGIEHECVHTGMAYNCTRYGANDPRTYPNSPACTHCIDGNKASTCDVDPTLGYTCSACARRTLKCTLDGDDSLPLRRPAKLHPHRPWFRHMCDRCFQINQKAINAQQFQVCSWLSDSSEWQRGQPCANCVNDGTACIDMSHLVAHSRPPPLPQDWTLPTTFELRPTEIIDIDSSTQWRQTCIPCAKGSVGKCLVRWDRSKHACERCSQFGIACTTIVPTASVTNTNATTNSKITWPIYDLSKVGFGQYMPFVACTNCRNKNRNCDRQRPCDECTADGAPKACDPYKANLKHNTIPRGTGEFSGPMYYLAMGYGARGVNAVKTGALKEDWIGPFAALYGVADYPLDHMPLYRRIVDEHRNFRPPASAKPPYGIPEMGSVSLMSRVNVNHFSQAELAELIQSLWPNAHHPGSTQAFTTVWGRLRAYQQQQYQQNPAQAGRDGNPALSNLPQGQPGINPFTANPLSQPAQIPPNSLTQVQGNPPQAQANIPAQHQQTPAQPQPTPWAQPQPPIWAQPQPPIWAQPTVFPSAQQAGPGAQGEFDQQFQHLINANAVADPTLAADGADGAAVGSEDINHPHLPVILDPNHPYGDDPYGLLEQRWERERSMRPRWINSTSAKIYRPRVRRLTLGRAPTRQVPQDLDPAKGAFNPFLGFDLAQGEKPRFIKRQQSSRWKAYNPLENVDMRHWHYAHDRPKENKTRPRLFGTVDGQKIPVPSHDILQDVPHKDPPLEEVNNADDCCVEPKEGGYGYCGRQDGITIDCLSRAHLNKAPYRFPICGPCSVFGSKDMLRPDSNPITRTELMGLRAYLCNDCAGHFSSSTRNAVQYHAAGARRIYGGFADDPTLKGTYNIDDNDTEHTIEFQPDAKAGTGCSCANKILGVWLCRFHRLYYGEETLKHATLMREWRLSRFKKPVCPACLAHKPLSEANLSADHSGFKAGGPTAWACLTCNDWVTNQENDENNKPQMVAGVLEDWRRIHEVVEPPSEADDVKMGGI</sequence>
<feature type="region of interest" description="Disordered" evidence="2">
    <location>
        <begin position="174"/>
        <end position="195"/>
    </location>
</feature>
<evidence type="ECO:0000313" key="4">
    <source>
        <dbReference type="EMBL" id="KAF4469624.1"/>
    </source>
</evidence>
<feature type="compositionally biased region" description="Low complexity" evidence="2">
    <location>
        <begin position="747"/>
        <end position="756"/>
    </location>
</feature>